<dbReference type="Proteomes" id="UP000620124">
    <property type="component" value="Unassembled WGS sequence"/>
</dbReference>
<feature type="transmembrane region" description="Helical" evidence="1">
    <location>
        <begin position="53"/>
        <end position="73"/>
    </location>
</feature>
<evidence type="ECO:0000313" key="2">
    <source>
        <dbReference type="EMBL" id="KAF7324420.1"/>
    </source>
</evidence>
<keyword evidence="1" id="KW-0812">Transmembrane</keyword>
<accession>A0A8H6TVB8</accession>
<comment type="caution">
    <text evidence="2">The sequence shown here is derived from an EMBL/GenBank/DDBJ whole genome shotgun (WGS) entry which is preliminary data.</text>
</comment>
<reference evidence="2" key="1">
    <citation type="submission" date="2020-05" db="EMBL/GenBank/DDBJ databases">
        <title>Mycena genomes resolve the evolution of fungal bioluminescence.</title>
        <authorList>
            <person name="Tsai I.J."/>
        </authorList>
    </citation>
    <scope>NUCLEOTIDE SEQUENCE</scope>
    <source>
        <strain evidence="2">CCC161011</strain>
    </source>
</reference>
<sequence>MRNTFPANGARKLPESWWRWLPVLLGQSPKDIIHMNGLDIYGLAIPENAHMGFSWSFTIATFLVIIPVDVVGIPPSGQDLLQRPTWTK</sequence>
<keyword evidence="1" id="KW-1133">Transmembrane helix</keyword>
<gene>
    <name evidence="2" type="ORF">MVEN_02644500</name>
</gene>
<keyword evidence="3" id="KW-1185">Reference proteome</keyword>
<organism evidence="2 3">
    <name type="scientific">Mycena venus</name>
    <dbReference type="NCBI Taxonomy" id="2733690"/>
    <lineage>
        <taxon>Eukaryota</taxon>
        <taxon>Fungi</taxon>
        <taxon>Dikarya</taxon>
        <taxon>Basidiomycota</taxon>
        <taxon>Agaricomycotina</taxon>
        <taxon>Agaricomycetes</taxon>
        <taxon>Agaricomycetidae</taxon>
        <taxon>Agaricales</taxon>
        <taxon>Marasmiineae</taxon>
        <taxon>Mycenaceae</taxon>
        <taxon>Mycena</taxon>
    </lineage>
</organism>
<evidence type="ECO:0000313" key="3">
    <source>
        <dbReference type="Proteomes" id="UP000620124"/>
    </source>
</evidence>
<keyword evidence="1" id="KW-0472">Membrane</keyword>
<protein>
    <submittedName>
        <fullName evidence="2">Uncharacterized protein</fullName>
    </submittedName>
</protein>
<name>A0A8H6TVB8_9AGAR</name>
<dbReference type="EMBL" id="JACAZI010000059">
    <property type="protein sequence ID" value="KAF7324420.1"/>
    <property type="molecule type" value="Genomic_DNA"/>
</dbReference>
<dbReference type="OrthoDB" id="1076608at2759"/>
<evidence type="ECO:0000256" key="1">
    <source>
        <dbReference type="SAM" id="Phobius"/>
    </source>
</evidence>
<dbReference type="AlphaFoldDB" id="A0A8H6TVB8"/>
<proteinExistence type="predicted"/>